<feature type="region of interest" description="Disordered" evidence="1">
    <location>
        <begin position="185"/>
        <end position="391"/>
    </location>
</feature>
<name>I7FJM2_MYCS2</name>
<keyword evidence="2" id="KW-1133">Transmembrane helix</keyword>
<feature type="compositionally biased region" description="Basic residues" evidence="1">
    <location>
        <begin position="353"/>
        <end position="364"/>
    </location>
</feature>
<evidence type="ECO:0000313" key="5">
    <source>
        <dbReference type="Proteomes" id="UP000006158"/>
    </source>
</evidence>
<feature type="compositionally biased region" description="Basic and acidic residues" evidence="1">
    <location>
        <begin position="365"/>
        <end position="378"/>
    </location>
</feature>
<dbReference type="InterPro" id="IPR046672">
    <property type="entry name" value="DUF6542"/>
</dbReference>
<feature type="transmembrane region" description="Helical" evidence="2">
    <location>
        <begin position="121"/>
        <end position="141"/>
    </location>
</feature>
<reference evidence="4 5" key="2">
    <citation type="journal article" date="2009" name="Genome Res.">
        <title>Ortho-proteogenomics: multiple proteomes investigation through orthology and a new MS-based protocol.</title>
        <authorList>
            <person name="Gallien S."/>
            <person name="Perrodou E."/>
            <person name="Carapito C."/>
            <person name="Deshayes C."/>
            <person name="Reyrat J.M."/>
            <person name="Van Dorsselaer A."/>
            <person name="Poch O."/>
            <person name="Schaeffer C."/>
            <person name="Lecompte O."/>
        </authorList>
    </citation>
    <scope>NUCLEOTIDE SEQUENCE [LARGE SCALE GENOMIC DNA]</scope>
    <source>
        <strain evidence="5">ATCC 700084 / mc(2)155</strain>
    </source>
</reference>
<feature type="region of interest" description="Disordered" evidence="1">
    <location>
        <begin position="147"/>
        <end position="168"/>
    </location>
</feature>
<accession>I7FJM2</accession>
<dbReference type="Proteomes" id="UP000006158">
    <property type="component" value="Chromosome"/>
</dbReference>
<dbReference type="KEGG" id="msg:MSMEI_5086"/>
<proteinExistence type="predicted"/>
<evidence type="ECO:0000259" key="3">
    <source>
        <dbReference type="Pfam" id="PF20177"/>
    </source>
</evidence>
<evidence type="ECO:0000256" key="1">
    <source>
        <dbReference type="SAM" id="MobiDB-lite"/>
    </source>
</evidence>
<keyword evidence="2" id="KW-0472">Membrane</keyword>
<protein>
    <recommendedName>
        <fullName evidence="3">DUF6542 domain-containing protein</fullName>
    </recommendedName>
</protein>
<keyword evidence="2" id="KW-0812">Transmembrane</keyword>
<dbReference type="PATRIC" id="fig|246196.56.peg.5202"/>
<feature type="transmembrane region" description="Helical" evidence="2">
    <location>
        <begin position="55"/>
        <end position="75"/>
    </location>
</feature>
<organism evidence="4 5">
    <name type="scientific">Mycolicibacterium smegmatis (strain ATCC 700084 / mc(2)155)</name>
    <name type="common">Mycobacterium smegmatis</name>
    <dbReference type="NCBI Taxonomy" id="246196"/>
    <lineage>
        <taxon>Bacteria</taxon>
        <taxon>Bacillati</taxon>
        <taxon>Actinomycetota</taxon>
        <taxon>Actinomycetes</taxon>
        <taxon>Mycobacteriales</taxon>
        <taxon>Mycobacteriaceae</taxon>
        <taxon>Mycolicibacterium</taxon>
    </lineage>
</organism>
<feature type="compositionally biased region" description="Basic residues" evidence="1">
    <location>
        <begin position="379"/>
        <end position="391"/>
    </location>
</feature>
<sequence length="391" mass="43473">MFGQRAESAVPADLRSVHPRYAGVPWWGAVLAAVTATAIGFAFDAGAGSRELSGVFGFCYVVGCLAAVLAVRQSGVFTAVIQPPLILFFAVPGSYFLFHGGEINGLKDLAINCGYPLIERFPLMLFTSAAVLLIGLGRWYVGLTSRDTGDTESATPSTRKRASDEAPNAVVASITSKLSSLLFRKPATDRSASRQRARQSTRRDRAERAGTGAAPRKRTGERPPRRRPAAAAAADAKEPTRNGRPTKRTAPPRARRPRDPELDPTLDAPERPRRPRSARTEPPVVPPAEPRRRVRTQPREPREPRKQPPGDRLGPYERPQRRRRFDDYRPFEDPFDAPMEPPFEPRTNGHPGRSTHHPVSRVRYRGGEDEDHRSEYRTRPRPPARGRHSRD</sequence>
<dbReference type="KEGG" id="msb:LJ00_25835"/>
<feature type="transmembrane region" description="Helical" evidence="2">
    <location>
        <begin position="24"/>
        <end position="43"/>
    </location>
</feature>
<evidence type="ECO:0000256" key="2">
    <source>
        <dbReference type="SAM" id="Phobius"/>
    </source>
</evidence>
<feature type="compositionally biased region" description="Basic and acidic residues" evidence="1">
    <location>
        <begin position="297"/>
        <end position="332"/>
    </location>
</feature>
<evidence type="ECO:0000313" key="4">
    <source>
        <dbReference type="EMBL" id="AFP41530.1"/>
    </source>
</evidence>
<gene>
    <name evidence="4" type="ordered locus">MSMEI_5086</name>
</gene>
<feature type="transmembrane region" description="Helical" evidence="2">
    <location>
        <begin position="81"/>
        <end position="100"/>
    </location>
</feature>
<dbReference type="Pfam" id="PF20177">
    <property type="entry name" value="DUF6542"/>
    <property type="match status" value="1"/>
</dbReference>
<dbReference type="AlphaFoldDB" id="I7FJM2"/>
<feature type="domain" description="DUF6542" evidence="3">
    <location>
        <begin position="23"/>
        <end position="141"/>
    </location>
</feature>
<dbReference type="EMBL" id="CP001663">
    <property type="protein sequence ID" value="AFP41530.1"/>
    <property type="molecule type" value="Genomic_DNA"/>
</dbReference>
<reference evidence="4 5" key="1">
    <citation type="journal article" date="2007" name="Genome Biol.">
        <title>Interrupted coding sequences in Mycobacterium smegmatis: authentic mutations or sequencing errors?</title>
        <authorList>
            <person name="Deshayes C."/>
            <person name="Perrodou E."/>
            <person name="Gallien S."/>
            <person name="Euphrasie D."/>
            <person name="Schaeffer C."/>
            <person name="Van-Dorsselaer A."/>
            <person name="Poch O."/>
            <person name="Lecompte O."/>
            <person name="Reyrat J.M."/>
        </authorList>
    </citation>
    <scope>NUCLEOTIDE SEQUENCE [LARGE SCALE GENOMIC DNA]</scope>
    <source>
        <strain evidence="5">ATCC 700084 / mc(2)155</strain>
    </source>
</reference>